<evidence type="ECO:0000256" key="3">
    <source>
        <dbReference type="ARBA" id="ARBA00022485"/>
    </source>
</evidence>
<keyword evidence="7" id="KW-0411">Iron-sulfur</keyword>
<dbReference type="Pfam" id="PF02730">
    <property type="entry name" value="AFOR_N"/>
    <property type="match status" value="1"/>
</dbReference>
<dbReference type="EC" id="1.2.7.5" evidence="10"/>
<dbReference type="PANTHER" id="PTHR30038">
    <property type="entry name" value="ALDEHYDE FERREDOXIN OXIDOREDUCTASE"/>
    <property type="match status" value="1"/>
</dbReference>
<dbReference type="InterPro" id="IPR051919">
    <property type="entry name" value="W-dependent_AOR"/>
</dbReference>
<evidence type="ECO:0000256" key="8">
    <source>
        <dbReference type="ARBA" id="ARBA00049934"/>
    </source>
</evidence>
<protein>
    <submittedName>
        <fullName evidence="10">Aldehyde ferredoxin oxidoreductase</fullName>
        <ecNumber evidence="10">1.2.7.5</ecNumber>
    </submittedName>
</protein>
<reference evidence="10 11" key="2">
    <citation type="journal article" date="2011" name="J. Bacteriol.">
        <title>Complete genome sequence of the anaerobic, halophilic alkalithermophile Natranaerobius thermophilus JW/NM-WN-LF.</title>
        <authorList>
            <person name="Zhao B."/>
            <person name="Mesbah N.M."/>
            <person name="Dalin E."/>
            <person name="Goodwin L."/>
            <person name="Nolan M."/>
            <person name="Pitluck S."/>
            <person name="Chertkov O."/>
            <person name="Brettin T.S."/>
            <person name="Han J."/>
            <person name="Larimer F.W."/>
            <person name="Land M.L."/>
            <person name="Hauser L."/>
            <person name="Kyrpides N."/>
            <person name="Wiegel J."/>
        </authorList>
    </citation>
    <scope>NUCLEOTIDE SEQUENCE [LARGE SCALE GENOMIC DNA]</scope>
    <source>
        <strain evidence="11">ATCC BAA-1301 / DSM 18059 / JW/NM-WN-LF</strain>
    </source>
</reference>
<dbReference type="GO" id="GO:0033726">
    <property type="term" value="F:aldehyde ferredoxin oxidoreductase activity"/>
    <property type="evidence" value="ECO:0007669"/>
    <property type="project" value="UniProtKB-EC"/>
</dbReference>
<evidence type="ECO:0000313" key="10">
    <source>
        <dbReference type="EMBL" id="ACB85404.1"/>
    </source>
</evidence>
<keyword evidence="5 10" id="KW-0560">Oxidoreductase</keyword>
<feature type="domain" description="Aldehyde ferredoxin oxidoreductase N-terminal" evidence="9">
    <location>
        <begin position="1"/>
        <end position="211"/>
    </location>
</feature>
<comment type="similarity">
    <text evidence="2">Belongs to the AOR/FOR family.</text>
</comment>
<sequence>MNQEVRANTRFGEIYYQEELGHEYLMFGNRGLVAKMMNEEVDPRSDPLGPDNKLFITTGIFAGTPVNTGHRLSFGGKSPLTGTIKESNVGGNAAYHLAGHGIKLLVIEDTPKDDNWRIIKILQDGQLEFADANEFVGLNTYEFTAKAQKEHGEEAAIISIGQAGERKYNLSAIMVTEDKTGYPCRAAARGGLAAVMATKKIKGIVIEKPDKRVSPNYYDREQFVEANKRFTRHLQCDDSWLTASLRDVGTIGNIDVTAATGILPVNNFRGDFFDKLNQLNSKAFLTKLEQNGGRNKIACQPGCAIRCSNEYRDEQGEIVTSSLEYETISMLGPNCDIADYDFLAEIDRKCDDFGIDTIEFGNTVAMCMEAGKIEWGDKDGVKALLEELEKGTEFGKLLGRGTKAVGEEFAVKRIPTVKGQAMSAYDPRNLKGIGVTYAVTPMGADHTCGVTMMPGLDHMNKAGQVQLSSKIQMVSAAADNCMCLFAFQSAILEGLLPDIFAGYFGGEWTTEEIIELGAKTIAMEKEFNTQAGFSEKDDLLPEFFYHERSQATGEVFDITAEELKKTFPF</sequence>
<name>B2A5Y7_NATTJ</name>
<keyword evidence="4" id="KW-0479">Metal-binding</keyword>
<dbReference type="HOGENOM" id="CLU_020364_1_0_9"/>
<dbReference type="InterPro" id="IPR001203">
    <property type="entry name" value="OxRdtase_Ald_Fedxn_C"/>
</dbReference>
<accession>B2A5Y7</accession>
<keyword evidence="6" id="KW-0408">Iron</keyword>
<dbReference type="Gene3D" id="3.60.9.10">
    <property type="entry name" value="Aldehyde ferredoxin oxidoreductase, N-terminal domain"/>
    <property type="match status" value="1"/>
</dbReference>
<dbReference type="SMART" id="SM00790">
    <property type="entry name" value="AFOR_N"/>
    <property type="match status" value="1"/>
</dbReference>
<comment type="cofactor">
    <cofactor evidence="8">
        <name>tungstopterin</name>
        <dbReference type="ChEBI" id="CHEBI:30402"/>
    </cofactor>
</comment>
<evidence type="ECO:0000256" key="7">
    <source>
        <dbReference type="ARBA" id="ARBA00023014"/>
    </source>
</evidence>
<evidence type="ECO:0000256" key="1">
    <source>
        <dbReference type="ARBA" id="ARBA00001966"/>
    </source>
</evidence>
<dbReference type="eggNOG" id="COG2414">
    <property type="taxonomic scope" value="Bacteria"/>
</dbReference>
<evidence type="ECO:0000256" key="4">
    <source>
        <dbReference type="ARBA" id="ARBA00022723"/>
    </source>
</evidence>
<evidence type="ECO:0000256" key="6">
    <source>
        <dbReference type="ARBA" id="ARBA00023004"/>
    </source>
</evidence>
<dbReference type="InParanoid" id="B2A5Y7"/>
<dbReference type="KEGG" id="nth:Nther_1832"/>
<dbReference type="InterPro" id="IPR036021">
    <property type="entry name" value="Tungsten_al_ferr_oxy-like_C"/>
</dbReference>
<evidence type="ECO:0000256" key="2">
    <source>
        <dbReference type="ARBA" id="ARBA00011032"/>
    </source>
</evidence>
<keyword evidence="11" id="KW-1185">Reference proteome</keyword>
<gene>
    <name evidence="10" type="ordered locus">Nther_1832</name>
</gene>
<dbReference type="SUPFAM" id="SSF56228">
    <property type="entry name" value="Aldehyde ferredoxin oxidoreductase, N-terminal domain"/>
    <property type="match status" value="1"/>
</dbReference>
<dbReference type="STRING" id="457570.Nther_1832"/>
<dbReference type="Gene3D" id="1.10.599.10">
    <property type="entry name" value="Aldehyde Ferredoxin Oxidoreductase Protein, subunit A, domain 3"/>
    <property type="match status" value="1"/>
</dbReference>
<reference evidence="10 11" key="1">
    <citation type="submission" date="2008-04" db="EMBL/GenBank/DDBJ databases">
        <title>Complete sequence of chromosome of Natranaerobius thermophilus JW/NM-WN-LF.</title>
        <authorList>
            <consortium name="US DOE Joint Genome Institute"/>
            <person name="Copeland A."/>
            <person name="Lucas S."/>
            <person name="Lapidus A."/>
            <person name="Glavina del Rio T."/>
            <person name="Dalin E."/>
            <person name="Tice H."/>
            <person name="Bruce D."/>
            <person name="Goodwin L."/>
            <person name="Pitluck S."/>
            <person name="Chertkov O."/>
            <person name="Brettin T."/>
            <person name="Detter J.C."/>
            <person name="Han C."/>
            <person name="Kuske C.R."/>
            <person name="Schmutz J."/>
            <person name="Larimer F."/>
            <person name="Land M."/>
            <person name="Hauser L."/>
            <person name="Kyrpides N."/>
            <person name="Lykidis A."/>
            <person name="Mesbah N.M."/>
            <person name="Wiegel J."/>
        </authorList>
    </citation>
    <scope>NUCLEOTIDE SEQUENCE [LARGE SCALE GENOMIC DNA]</scope>
    <source>
        <strain evidence="11">ATCC BAA-1301 / DSM 18059 / JW/NM-WN-LF</strain>
    </source>
</reference>
<dbReference type="AlphaFoldDB" id="B2A5Y7"/>
<evidence type="ECO:0000313" key="11">
    <source>
        <dbReference type="Proteomes" id="UP000001683"/>
    </source>
</evidence>
<dbReference type="RefSeq" id="WP_012448269.1">
    <property type="nucleotide sequence ID" value="NC_010718.1"/>
</dbReference>
<dbReference type="InterPro" id="IPR013985">
    <property type="entry name" value="Ald_Fedxn_OxRdtase_dom3"/>
</dbReference>
<dbReference type="SUPFAM" id="SSF48310">
    <property type="entry name" value="Aldehyde ferredoxin oxidoreductase, C-terminal domains"/>
    <property type="match status" value="1"/>
</dbReference>
<evidence type="ECO:0000259" key="9">
    <source>
        <dbReference type="SMART" id="SM00790"/>
    </source>
</evidence>
<proteinExistence type="inferred from homology"/>
<dbReference type="InterPro" id="IPR013984">
    <property type="entry name" value="Ald_Fedxn_OxRdtase_dom2"/>
</dbReference>
<dbReference type="EMBL" id="CP001034">
    <property type="protein sequence ID" value="ACB85404.1"/>
    <property type="molecule type" value="Genomic_DNA"/>
</dbReference>
<dbReference type="GO" id="GO:0009055">
    <property type="term" value="F:electron transfer activity"/>
    <property type="evidence" value="ECO:0007669"/>
    <property type="project" value="InterPro"/>
</dbReference>
<dbReference type="Pfam" id="PF01314">
    <property type="entry name" value="AFOR_C"/>
    <property type="match status" value="1"/>
</dbReference>
<keyword evidence="3" id="KW-0004">4Fe-4S</keyword>
<dbReference type="GO" id="GO:0046872">
    <property type="term" value="F:metal ion binding"/>
    <property type="evidence" value="ECO:0007669"/>
    <property type="project" value="UniProtKB-KW"/>
</dbReference>
<comment type="cofactor">
    <cofactor evidence="1">
        <name>[4Fe-4S] cluster</name>
        <dbReference type="ChEBI" id="CHEBI:49883"/>
    </cofactor>
</comment>
<dbReference type="Gene3D" id="1.10.569.10">
    <property type="entry name" value="Aldehyde Ferredoxin Oxidoreductase Protein, subunit A, domain 2"/>
    <property type="match status" value="1"/>
</dbReference>
<organism evidence="10 11">
    <name type="scientific">Natranaerobius thermophilus (strain ATCC BAA-1301 / DSM 18059 / JW/NM-WN-LF)</name>
    <dbReference type="NCBI Taxonomy" id="457570"/>
    <lineage>
        <taxon>Bacteria</taxon>
        <taxon>Bacillati</taxon>
        <taxon>Bacillota</taxon>
        <taxon>Clostridia</taxon>
        <taxon>Natranaerobiales</taxon>
        <taxon>Natranaerobiaceae</taxon>
        <taxon>Natranaerobius</taxon>
    </lineage>
</organism>
<dbReference type="OrthoDB" id="9763894at2"/>
<dbReference type="InterPro" id="IPR036503">
    <property type="entry name" value="Ald_Fedxn_OxRdtase_N_sf"/>
</dbReference>
<dbReference type="InterPro" id="IPR013983">
    <property type="entry name" value="Ald_Fedxn_OxRdtase_N"/>
</dbReference>
<dbReference type="Proteomes" id="UP000001683">
    <property type="component" value="Chromosome"/>
</dbReference>
<evidence type="ECO:0000256" key="5">
    <source>
        <dbReference type="ARBA" id="ARBA00023002"/>
    </source>
</evidence>
<dbReference type="PANTHER" id="PTHR30038:SF0">
    <property type="entry name" value="TUNGSTEN-CONTAINING ALDEHYDE FERREDOXIN OXIDOREDUCTASE"/>
    <property type="match status" value="1"/>
</dbReference>
<dbReference type="GO" id="GO:0051539">
    <property type="term" value="F:4 iron, 4 sulfur cluster binding"/>
    <property type="evidence" value="ECO:0007669"/>
    <property type="project" value="UniProtKB-KW"/>
</dbReference>